<protein>
    <submittedName>
        <fullName evidence="3">Uncharacterized protein</fullName>
    </submittedName>
</protein>
<keyword evidence="4" id="KW-1185">Reference proteome</keyword>
<sequence>MNSRLYNPDENKPAMSNIFPFTLRTMKTPSLSIRFRKRCQKNRLSMPILVWSMPSSSSSPNASGRASSHSNLSSLRSMPSYQTDLVREHSSQELKVLQEQINGLAKKLVSAEEALFQWKTEFYDLQNRFQEVLNEHDVATEDTRQILQESEHVRSKRFMTNASSIAIHGSSEEEQEQKSQDHRYVHRASLRSLSRIKVLRFFKRKRNDCPIFRFYGLKPLLRKQL</sequence>
<proteinExistence type="predicted"/>
<gene>
    <name evidence="3" type="ORF">ATC70_006700</name>
</gene>
<evidence type="ECO:0000313" key="4">
    <source>
        <dbReference type="Proteomes" id="UP001304243"/>
    </source>
</evidence>
<keyword evidence="1" id="KW-0175">Coiled coil</keyword>
<evidence type="ECO:0000256" key="2">
    <source>
        <dbReference type="SAM" id="MobiDB-lite"/>
    </source>
</evidence>
<feature type="region of interest" description="Disordered" evidence="2">
    <location>
        <begin position="54"/>
        <end position="76"/>
    </location>
</feature>
<dbReference type="GeneID" id="89950386"/>
<dbReference type="RefSeq" id="XP_064687486.1">
    <property type="nucleotide sequence ID" value="XM_064825972.1"/>
</dbReference>
<feature type="coiled-coil region" evidence="1">
    <location>
        <begin position="87"/>
        <end position="114"/>
    </location>
</feature>
<accession>A0AAN7HW54</accession>
<name>A0AAN7HW54_9FUNG</name>
<organism evidence="3 4">
    <name type="scientific">Mucor velutinosus</name>
    <dbReference type="NCBI Taxonomy" id="708070"/>
    <lineage>
        <taxon>Eukaryota</taxon>
        <taxon>Fungi</taxon>
        <taxon>Fungi incertae sedis</taxon>
        <taxon>Mucoromycota</taxon>
        <taxon>Mucoromycotina</taxon>
        <taxon>Mucoromycetes</taxon>
        <taxon>Mucorales</taxon>
        <taxon>Mucorineae</taxon>
        <taxon>Mucoraceae</taxon>
        <taxon>Mucor</taxon>
    </lineage>
</organism>
<dbReference type="AlphaFoldDB" id="A0AAN7HW54"/>
<evidence type="ECO:0000313" key="3">
    <source>
        <dbReference type="EMBL" id="KAK4520820.1"/>
    </source>
</evidence>
<comment type="caution">
    <text evidence="3">The sequence shown here is derived from an EMBL/GenBank/DDBJ whole genome shotgun (WGS) entry which is preliminary data.</text>
</comment>
<dbReference type="Proteomes" id="UP001304243">
    <property type="component" value="Unassembled WGS sequence"/>
</dbReference>
<dbReference type="EMBL" id="JASEJX010000009">
    <property type="protein sequence ID" value="KAK4520820.1"/>
    <property type="molecule type" value="Genomic_DNA"/>
</dbReference>
<evidence type="ECO:0000256" key="1">
    <source>
        <dbReference type="SAM" id="Coils"/>
    </source>
</evidence>
<reference evidence="3 4" key="1">
    <citation type="submission" date="2022-11" db="EMBL/GenBank/DDBJ databases">
        <title>Mucor velutinosus strain NIH1002 WGS.</title>
        <authorList>
            <person name="Subramanian P."/>
            <person name="Mullikin J.C."/>
            <person name="Segre J.A."/>
            <person name="Zelazny A.M."/>
        </authorList>
    </citation>
    <scope>NUCLEOTIDE SEQUENCE [LARGE SCALE GENOMIC DNA]</scope>
    <source>
        <strain evidence="3 4">NIH1002</strain>
    </source>
</reference>